<protein>
    <submittedName>
        <fullName evidence="2">Putative lipoprotein</fullName>
    </submittedName>
</protein>
<dbReference type="AlphaFoldDB" id="A0A0J9E7A7"/>
<evidence type="ECO:0000313" key="2">
    <source>
        <dbReference type="EMBL" id="KMW58597.1"/>
    </source>
</evidence>
<evidence type="ECO:0000259" key="1">
    <source>
        <dbReference type="Pfam" id="PF19489"/>
    </source>
</evidence>
<sequence>MPRYHSRVDCGRACGKAIPCRRDLRYKASKQNNEGQMSRIFLTMALMAVLAGCGGGGGNSGSPRNLDNACSILKQKPKYTRAFKRTERRWGVPVHVQMATIHQESRFVSNARTPFRFALGVIPMGRQSSAFGYSQALDGTWDEYLKSTGKRRAKRNDIADATDFMGWYMNQTRDRTGVALTDTRNQYLAYHEGQTGYLRGSYNRKAWLLAVADKVEARGQMYQSQLARCRVRGL</sequence>
<reference evidence="2 3" key="1">
    <citation type="submission" date="2015-06" db="EMBL/GenBank/DDBJ databases">
        <title>Draft genome sequence of an Alphaproteobacteria species associated to the Mediterranean sponge Oscarella lobularis.</title>
        <authorList>
            <person name="Jourda C."/>
            <person name="Santini S."/>
            <person name="Claverie J.-M."/>
        </authorList>
    </citation>
    <scope>NUCLEOTIDE SEQUENCE [LARGE SCALE GENOMIC DNA]</scope>
    <source>
        <strain evidence="2">IGS</strain>
    </source>
</reference>
<dbReference type="Gene3D" id="1.10.530.10">
    <property type="match status" value="1"/>
</dbReference>
<dbReference type="SUPFAM" id="SSF53955">
    <property type="entry name" value="Lysozyme-like"/>
    <property type="match status" value="1"/>
</dbReference>
<proteinExistence type="predicted"/>
<evidence type="ECO:0000313" key="3">
    <source>
        <dbReference type="Proteomes" id="UP000037178"/>
    </source>
</evidence>
<dbReference type="PATRIC" id="fig|1675527.3.peg.3744"/>
<keyword evidence="2" id="KW-0449">Lipoprotein</keyword>
<dbReference type="EMBL" id="LFTY01000002">
    <property type="protein sequence ID" value="KMW58597.1"/>
    <property type="molecule type" value="Genomic_DNA"/>
</dbReference>
<dbReference type="InterPro" id="IPR045795">
    <property type="entry name" value="SLT_4"/>
</dbReference>
<dbReference type="STRING" id="1675527.AIOL_003575"/>
<feature type="domain" description="Transglycosylase SLT" evidence="1">
    <location>
        <begin position="42"/>
        <end position="229"/>
    </location>
</feature>
<comment type="caution">
    <text evidence="2">The sequence shown here is derived from an EMBL/GenBank/DDBJ whole genome shotgun (WGS) entry which is preliminary data.</text>
</comment>
<name>A0A0J9E7A7_9RHOB</name>
<dbReference type="Pfam" id="PF19489">
    <property type="entry name" value="SLT_4"/>
    <property type="match status" value="1"/>
</dbReference>
<dbReference type="Proteomes" id="UP000037178">
    <property type="component" value="Unassembled WGS sequence"/>
</dbReference>
<accession>A0A0J9E7A7</accession>
<organism evidence="2 3">
    <name type="scientific">Candidatus Rhodobacter oscarellae</name>
    <dbReference type="NCBI Taxonomy" id="1675527"/>
    <lineage>
        <taxon>Bacteria</taxon>
        <taxon>Pseudomonadati</taxon>
        <taxon>Pseudomonadota</taxon>
        <taxon>Alphaproteobacteria</taxon>
        <taxon>Rhodobacterales</taxon>
        <taxon>Rhodobacter group</taxon>
        <taxon>Rhodobacter</taxon>
    </lineage>
</organism>
<keyword evidence="3" id="KW-1185">Reference proteome</keyword>
<gene>
    <name evidence="2" type="ORF">AIOL_003575</name>
</gene>
<dbReference type="InterPro" id="IPR023346">
    <property type="entry name" value="Lysozyme-like_dom_sf"/>
</dbReference>